<dbReference type="Proteomes" id="UP000177481">
    <property type="component" value="Unassembled WGS sequence"/>
</dbReference>
<dbReference type="GO" id="GO:0003723">
    <property type="term" value="F:RNA binding"/>
    <property type="evidence" value="ECO:0007669"/>
    <property type="project" value="InterPro"/>
</dbReference>
<evidence type="ECO:0000313" key="3">
    <source>
        <dbReference type="EMBL" id="OGD64824.1"/>
    </source>
</evidence>
<dbReference type="AlphaFoldDB" id="A0A1F5EC81"/>
<dbReference type="GO" id="GO:0140098">
    <property type="term" value="F:catalytic activity, acting on RNA"/>
    <property type="evidence" value="ECO:0007669"/>
    <property type="project" value="UniProtKB-ARBA"/>
</dbReference>
<dbReference type="GO" id="GO:0009982">
    <property type="term" value="F:pseudouridine synthase activity"/>
    <property type="evidence" value="ECO:0007669"/>
    <property type="project" value="InterPro"/>
</dbReference>
<evidence type="ECO:0000313" key="4">
    <source>
        <dbReference type="Proteomes" id="UP000177481"/>
    </source>
</evidence>
<proteinExistence type="inferred from homology"/>
<sequence length="228" mass="25656">MKKFEIIHETDRYIAINKPALYSVEISDRYPSVVEAFKPTTVFVVHRLDVETTGALIVAKTEQAQSELRDLWQGRAVKKTYLALVLGETPPTGEIELSIERDNKNDRQKVVLLPSDRSRAAITMYTRLAVGEWQGEKVSLVECHPVTGRTHQIRVHLQSANHPILGDKIYGNKRSDNLSKELGINRQMLHAFSLVLPHEPPLVAKVPLDFNSTLTKLGIDLDKTNKTG</sequence>
<organism evidence="3 4">
    <name type="scientific">Candidatus Berkelbacteria bacterium RIFCSPLOWO2_01_FULL_50_28</name>
    <dbReference type="NCBI Taxonomy" id="1797471"/>
    <lineage>
        <taxon>Bacteria</taxon>
        <taxon>Candidatus Berkelbacteria</taxon>
    </lineage>
</organism>
<dbReference type="SUPFAM" id="SSF55120">
    <property type="entry name" value="Pseudouridine synthase"/>
    <property type="match status" value="1"/>
</dbReference>
<dbReference type="InterPro" id="IPR006224">
    <property type="entry name" value="PsdUridine_synth_RluA-like_CS"/>
</dbReference>
<dbReference type="Gene3D" id="3.30.2350.10">
    <property type="entry name" value="Pseudouridine synthase"/>
    <property type="match status" value="1"/>
</dbReference>
<feature type="domain" description="Pseudouridine synthase RsuA/RluA-like" evidence="2">
    <location>
        <begin position="13"/>
        <end position="159"/>
    </location>
</feature>
<reference evidence="3 4" key="1">
    <citation type="journal article" date="2016" name="Nat. Commun.">
        <title>Thousands of microbial genomes shed light on interconnected biogeochemical processes in an aquifer system.</title>
        <authorList>
            <person name="Anantharaman K."/>
            <person name="Brown C.T."/>
            <person name="Hug L.A."/>
            <person name="Sharon I."/>
            <person name="Castelle C.J."/>
            <person name="Probst A.J."/>
            <person name="Thomas B.C."/>
            <person name="Singh A."/>
            <person name="Wilkins M.J."/>
            <person name="Karaoz U."/>
            <person name="Brodie E.L."/>
            <person name="Williams K.H."/>
            <person name="Hubbard S.S."/>
            <person name="Banfield J.F."/>
        </authorList>
    </citation>
    <scope>NUCLEOTIDE SEQUENCE [LARGE SCALE GENOMIC DNA]</scope>
</reference>
<name>A0A1F5EC81_9BACT</name>
<comment type="caution">
    <text evidence="3">The sequence shown here is derived from an EMBL/GenBank/DDBJ whole genome shotgun (WGS) entry which is preliminary data.</text>
</comment>
<dbReference type="CDD" id="cd02869">
    <property type="entry name" value="PseudoU_synth_RluA_like"/>
    <property type="match status" value="1"/>
</dbReference>
<comment type="similarity">
    <text evidence="1">Belongs to the pseudouridine synthase RluA family.</text>
</comment>
<protein>
    <recommendedName>
        <fullName evidence="2">Pseudouridine synthase RsuA/RluA-like domain-containing protein</fullName>
    </recommendedName>
</protein>
<dbReference type="PANTHER" id="PTHR21600">
    <property type="entry name" value="MITOCHONDRIAL RNA PSEUDOURIDINE SYNTHASE"/>
    <property type="match status" value="1"/>
</dbReference>
<evidence type="ECO:0000256" key="1">
    <source>
        <dbReference type="ARBA" id="ARBA00010876"/>
    </source>
</evidence>
<dbReference type="STRING" id="1797471.A3A71_02140"/>
<gene>
    <name evidence="3" type="ORF">A3A71_02140</name>
</gene>
<dbReference type="InterPro" id="IPR020103">
    <property type="entry name" value="PsdUridine_synth_cat_dom_sf"/>
</dbReference>
<dbReference type="InterPro" id="IPR006145">
    <property type="entry name" value="PsdUridine_synth_RsuA/RluA"/>
</dbReference>
<dbReference type="GO" id="GO:0000455">
    <property type="term" value="P:enzyme-directed rRNA pseudouridine synthesis"/>
    <property type="evidence" value="ECO:0007669"/>
    <property type="project" value="TreeGrafter"/>
</dbReference>
<dbReference type="InterPro" id="IPR050188">
    <property type="entry name" value="RluA_PseudoU_synthase"/>
</dbReference>
<dbReference type="EMBL" id="MEZX01000002">
    <property type="protein sequence ID" value="OGD64824.1"/>
    <property type="molecule type" value="Genomic_DNA"/>
</dbReference>
<dbReference type="PROSITE" id="PS01129">
    <property type="entry name" value="PSI_RLU"/>
    <property type="match status" value="1"/>
</dbReference>
<dbReference type="Pfam" id="PF00849">
    <property type="entry name" value="PseudoU_synth_2"/>
    <property type="match status" value="1"/>
</dbReference>
<dbReference type="PANTHER" id="PTHR21600:SF87">
    <property type="entry name" value="RNA PSEUDOURIDYLATE SYNTHASE DOMAIN-CONTAINING PROTEIN 1"/>
    <property type="match status" value="1"/>
</dbReference>
<accession>A0A1F5EC81</accession>
<evidence type="ECO:0000259" key="2">
    <source>
        <dbReference type="Pfam" id="PF00849"/>
    </source>
</evidence>